<dbReference type="Pfam" id="PF00034">
    <property type="entry name" value="Cytochrom_C"/>
    <property type="match status" value="1"/>
</dbReference>
<evidence type="ECO:0000256" key="11">
    <source>
        <dbReference type="ARBA" id="ARBA00022989"/>
    </source>
</evidence>
<comment type="function">
    <text evidence="15">Subunits I and II form the functional core of the enzyme complex. Electrons originating in cytochrome c are transferred via heme a and Cu(A) to the binuclear center formed by heme a3 and Cu(B).</text>
</comment>
<evidence type="ECO:0000256" key="8">
    <source>
        <dbReference type="ARBA" id="ARBA00022723"/>
    </source>
</evidence>
<comment type="subcellular location">
    <subcellularLocation>
        <location evidence="1">Membrane</location>
        <topology evidence="1">Multi-pass membrane protein</topology>
    </subcellularLocation>
</comment>
<evidence type="ECO:0000256" key="5">
    <source>
        <dbReference type="ARBA" id="ARBA00022617"/>
    </source>
</evidence>
<evidence type="ECO:0000256" key="16">
    <source>
        <dbReference type="ARBA" id="ARBA00031399"/>
    </source>
</evidence>
<feature type="transmembrane region" description="Helical" evidence="19">
    <location>
        <begin position="25"/>
        <end position="48"/>
    </location>
</feature>
<dbReference type="CDD" id="cd13915">
    <property type="entry name" value="CuRO_HCO_II_like_2"/>
    <property type="match status" value="1"/>
</dbReference>
<evidence type="ECO:0000313" key="23">
    <source>
        <dbReference type="Proteomes" id="UP000009026"/>
    </source>
</evidence>
<dbReference type="EC" id="7.1.1.9" evidence="3"/>
<accession>A0A0H4XDL6</accession>
<proteinExistence type="inferred from homology"/>
<feature type="transmembrane region" description="Helical" evidence="19">
    <location>
        <begin position="68"/>
        <end position="89"/>
    </location>
</feature>
<evidence type="ECO:0000313" key="22">
    <source>
        <dbReference type="EMBL" id="AKQ66132.1"/>
    </source>
</evidence>
<evidence type="ECO:0000259" key="21">
    <source>
        <dbReference type="PROSITE" id="PS51007"/>
    </source>
</evidence>
<dbReference type="KEGG" id="mym:A176_003044"/>
<evidence type="ECO:0000256" key="4">
    <source>
        <dbReference type="ARBA" id="ARBA00022448"/>
    </source>
</evidence>
<dbReference type="AlphaFoldDB" id="A0A0H4XDL6"/>
<keyword evidence="23" id="KW-1185">Reference proteome</keyword>
<evidence type="ECO:0000256" key="2">
    <source>
        <dbReference type="ARBA" id="ARBA00007866"/>
    </source>
</evidence>
<dbReference type="InterPro" id="IPR036257">
    <property type="entry name" value="Cyt_c_oxidase_su2_TM_sf"/>
</dbReference>
<dbReference type="SUPFAM" id="SSF81464">
    <property type="entry name" value="Cytochrome c oxidase subunit II-like, transmembrane region"/>
    <property type="match status" value="1"/>
</dbReference>
<keyword evidence="7 19" id="KW-0812">Transmembrane</keyword>
<dbReference type="Pfam" id="PF00116">
    <property type="entry name" value="COX2"/>
    <property type="match status" value="1"/>
</dbReference>
<reference evidence="22 23" key="1">
    <citation type="journal article" date="2016" name="PLoS ONE">
        <title>Complete Genome Sequence and Comparative Genomics of a Novel Myxobacterium Myxococcus hansupus.</title>
        <authorList>
            <person name="Sharma G."/>
            <person name="Narwani T."/>
            <person name="Subramanian S."/>
        </authorList>
    </citation>
    <scope>NUCLEOTIDE SEQUENCE [LARGE SCALE GENOMIC DNA]</scope>
    <source>
        <strain evidence="23">mixupus</strain>
    </source>
</reference>
<keyword evidence="6" id="KW-0679">Respiratory chain</keyword>
<dbReference type="PROSITE" id="PS00078">
    <property type="entry name" value="COX2"/>
    <property type="match status" value="1"/>
</dbReference>
<keyword evidence="9" id="KW-1278">Translocase</keyword>
<dbReference type="RefSeq" id="WP_002639523.1">
    <property type="nucleotide sequence ID" value="NZ_CP012109.1"/>
</dbReference>
<dbReference type="GO" id="GO:0016491">
    <property type="term" value="F:oxidoreductase activity"/>
    <property type="evidence" value="ECO:0007669"/>
    <property type="project" value="InterPro"/>
</dbReference>
<keyword evidence="4" id="KW-0813">Transport</keyword>
<dbReference type="GO" id="GO:0004129">
    <property type="term" value="F:cytochrome-c oxidase activity"/>
    <property type="evidence" value="ECO:0007669"/>
    <property type="project" value="UniProtKB-EC"/>
</dbReference>
<evidence type="ECO:0000256" key="18">
    <source>
        <dbReference type="SAM" id="MobiDB-lite"/>
    </source>
</evidence>
<evidence type="ECO:0000256" key="14">
    <source>
        <dbReference type="ARBA" id="ARBA00023136"/>
    </source>
</evidence>
<dbReference type="PANTHER" id="PTHR22888">
    <property type="entry name" value="CYTOCHROME C OXIDASE, SUBUNIT II"/>
    <property type="match status" value="1"/>
</dbReference>
<keyword evidence="8 17" id="KW-0479">Metal-binding</keyword>
<evidence type="ECO:0000256" key="9">
    <source>
        <dbReference type="ARBA" id="ARBA00022967"/>
    </source>
</evidence>
<keyword evidence="11 19" id="KW-1133">Transmembrane helix</keyword>
<dbReference type="NCBIfam" id="TIGR02866">
    <property type="entry name" value="CoxB"/>
    <property type="match status" value="1"/>
</dbReference>
<dbReference type="Gene3D" id="1.10.760.10">
    <property type="entry name" value="Cytochrome c-like domain"/>
    <property type="match status" value="1"/>
</dbReference>
<evidence type="ECO:0000256" key="17">
    <source>
        <dbReference type="PROSITE-ProRule" id="PRU00433"/>
    </source>
</evidence>
<dbReference type="SUPFAM" id="SSF49503">
    <property type="entry name" value="Cupredoxins"/>
    <property type="match status" value="1"/>
</dbReference>
<organism evidence="22 23">
    <name type="scientific">Pseudomyxococcus hansupus</name>
    <dbReference type="NCBI Taxonomy" id="1297742"/>
    <lineage>
        <taxon>Bacteria</taxon>
        <taxon>Pseudomonadati</taxon>
        <taxon>Myxococcota</taxon>
        <taxon>Myxococcia</taxon>
        <taxon>Myxococcales</taxon>
        <taxon>Cystobacterineae</taxon>
        <taxon>Myxococcaceae</taxon>
        <taxon>Pseudomyxococcus</taxon>
    </lineage>
</organism>
<dbReference type="GO" id="GO:0042773">
    <property type="term" value="P:ATP synthesis coupled electron transport"/>
    <property type="evidence" value="ECO:0007669"/>
    <property type="project" value="TreeGrafter"/>
</dbReference>
<dbReference type="PROSITE" id="PS51007">
    <property type="entry name" value="CYTC"/>
    <property type="match status" value="1"/>
</dbReference>
<dbReference type="Proteomes" id="UP000009026">
    <property type="component" value="Chromosome"/>
</dbReference>
<feature type="region of interest" description="Disordered" evidence="18">
    <location>
        <begin position="327"/>
        <end position="346"/>
    </location>
</feature>
<evidence type="ECO:0000256" key="13">
    <source>
        <dbReference type="ARBA" id="ARBA00023008"/>
    </source>
</evidence>
<dbReference type="eggNOG" id="COG1622">
    <property type="taxonomic scope" value="Bacteria"/>
</dbReference>
<evidence type="ECO:0000256" key="10">
    <source>
        <dbReference type="ARBA" id="ARBA00022982"/>
    </source>
</evidence>
<dbReference type="PATRIC" id="fig|1297742.4.peg.3069"/>
<dbReference type="InterPro" id="IPR014222">
    <property type="entry name" value="Cyt_c_oxidase_su2"/>
</dbReference>
<gene>
    <name evidence="22" type="ORF">A176_003044</name>
</gene>
<dbReference type="InterPro" id="IPR045187">
    <property type="entry name" value="CcO_II"/>
</dbReference>
<evidence type="ECO:0000256" key="15">
    <source>
        <dbReference type="ARBA" id="ARBA00024688"/>
    </source>
</evidence>
<dbReference type="InterPro" id="IPR008972">
    <property type="entry name" value="Cupredoxin"/>
</dbReference>
<keyword evidence="14 19" id="KW-0472">Membrane</keyword>
<dbReference type="SUPFAM" id="SSF46626">
    <property type="entry name" value="Cytochrome c"/>
    <property type="match status" value="1"/>
</dbReference>
<dbReference type="Gene3D" id="1.10.287.90">
    <property type="match status" value="1"/>
</dbReference>
<dbReference type="GO" id="GO:0016020">
    <property type="term" value="C:membrane"/>
    <property type="evidence" value="ECO:0007669"/>
    <property type="project" value="UniProtKB-SubCell"/>
</dbReference>
<evidence type="ECO:0000256" key="3">
    <source>
        <dbReference type="ARBA" id="ARBA00012949"/>
    </source>
</evidence>
<sequence length="346" mass="38393">MSDLLRRILFLPEAASSLAPRVDRLHFFIIITTFIVGAGIGLTGLTFLVRYRRGRVDGPAPAMSAPRWMEAAFAGVPLSFFLLWGALGFEDYVWARTPPREAMDVYVTGKQWMWKFAYPDGPGMVGVLHVPTGTPVRLLLTSRDVIHSFYVPAFRVKMDALPGRYTEVWFEAVRPGRYRVLCAEYCGLDHSRMRAEVVVLEPEAFETWRARQLSEPTWVTSEGAAEEEVLGPLAREGRVVAARQGCLQCHTLDGTPHIGPTWLGLYGREEPLASGGSVRADVAYLTESMMDPLAKVVAGYAPVMPSYHGRLSAADVGALIEFIKSLHPERPEPPPVQEPDYGPLPR</sequence>
<dbReference type="PROSITE" id="PS50857">
    <property type="entry name" value="COX2_CUA"/>
    <property type="match status" value="1"/>
</dbReference>
<evidence type="ECO:0000256" key="19">
    <source>
        <dbReference type="SAM" id="Phobius"/>
    </source>
</evidence>
<dbReference type="InterPro" id="IPR009056">
    <property type="entry name" value="Cyt_c-like_dom"/>
</dbReference>
<evidence type="ECO:0000256" key="12">
    <source>
        <dbReference type="ARBA" id="ARBA00023004"/>
    </source>
</evidence>
<keyword evidence="10" id="KW-0249">Electron transport</keyword>
<dbReference type="GO" id="GO:0005507">
    <property type="term" value="F:copper ion binding"/>
    <property type="evidence" value="ECO:0007669"/>
    <property type="project" value="InterPro"/>
</dbReference>
<evidence type="ECO:0000256" key="7">
    <source>
        <dbReference type="ARBA" id="ARBA00022692"/>
    </source>
</evidence>
<keyword evidence="5 17" id="KW-0349">Heme</keyword>
<evidence type="ECO:0000256" key="6">
    <source>
        <dbReference type="ARBA" id="ARBA00022660"/>
    </source>
</evidence>
<dbReference type="GO" id="GO:0020037">
    <property type="term" value="F:heme binding"/>
    <property type="evidence" value="ECO:0007669"/>
    <property type="project" value="InterPro"/>
</dbReference>
<evidence type="ECO:0000259" key="20">
    <source>
        <dbReference type="PROSITE" id="PS50857"/>
    </source>
</evidence>
<comment type="similarity">
    <text evidence="2">Belongs to the cytochrome c oxidase subunit 2 family.</text>
</comment>
<dbReference type="EMBL" id="CP012109">
    <property type="protein sequence ID" value="AKQ66132.1"/>
    <property type="molecule type" value="Genomic_DNA"/>
</dbReference>
<feature type="domain" description="Cytochrome oxidase subunit II copper A binding" evidence="20">
    <location>
        <begin position="100"/>
        <end position="211"/>
    </location>
</feature>
<evidence type="ECO:0000256" key="1">
    <source>
        <dbReference type="ARBA" id="ARBA00004141"/>
    </source>
</evidence>
<dbReference type="STRING" id="1297742.A176_003044"/>
<protein>
    <recommendedName>
        <fullName evidence="3">cytochrome-c oxidase</fullName>
        <ecNumber evidence="3">7.1.1.9</ecNumber>
    </recommendedName>
    <alternativeName>
        <fullName evidence="16">Cytochrome aa3 subunit 2</fullName>
    </alternativeName>
</protein>
<dbReference type="eggNOG" id="COG2010">
    <property type="taxonomic scope" value="Bacteria"/>
</dbReference>
<feature type="compositionally biased region" description="Pro residues" evidence="18">
    <location>
        <begin position="333"/>
        <end position="346"/>
    </location>
</feature>
<dbReference type="OrthoDB" id="9781261at2"/>
<name>A0A0H4XDL6_9BACT</name>
<feature type="domain" description="Cytochrome c" evidence="21">
    <location>
        <begin position="232"/>
        <end position="327"/>
    </location>
</feature>
<keyword evidence="12 17" id="KW-0408">Iron</keyword>
<dbReference type="InterPro" id="IPR002429">
    <property type="entry name" value="CcO_II-like_C"/>
</dbReference>
<dbReference type="PANTHER" id="PTHR22888:SF9">
    <property type="entry name" value="CYTOCHROME C OXIDASE SUBUNIT 2"/>
    <property type="match status" value="1"/>
</dbReference>
<dbReference type="InterPro" id="IPR001505">
    <property type="entry name" value="Copper_CuA"/>
</dbReference>
<keyword evidence="13" id="KW-0186">Copper</keyword>
<dbReference type="InterPro" id="IPR036909">
    <property type="entry name" value="Cyt_c-like_dom_sf"/>
</dbReference>
<dbReference type="Gene3D" id="2.60.40.420">
    <property type="entry name" value="Cupredoxins - blue copper proteins"/>
    <property type="match status" value="1"/>
</dbReference>